<keyword evidence="7 10" id="KW-0067">ATP-binding</keyword>
<keyword evidence="12" id="KW-0808">Transferase</keyword>
<dbReference type="InterPro" id="IPR004412">
    <property type="entry name" value="GatA"/>
</dbReference>
<comment type="catalytic activity">
    <reaction evidence="9 10">
        <text>L-glutamyl-tRNA(Gln) + L-glutamine + ATP + H2O = L-glutaminyl-tRNA(Gln) + L-glutamate + ADP + phosphate + H(+)</text>
        <dbReference type="Rhea" id="RHEA:17521"/>
        <dbReference type="Rhea" id="RHEA-COMP:9681"/>
        <dbReference type="Rhea" id="RHEA-COMP:9684"/>
        <dbReference type="ChEBI" id="CHEBI:15377"/>
        <dbReference type="ChEBI" id="CHEBI:15378"/>
        <dbReference type="ChEBI" id="CHEBI:29985"/>
        <dbReference type="ChEBI" id="CHEBI:30616"/>
        <dbReference type="ChEBI" id="CHEBI:43474"/>
        <dbReference type="ChEBI" id="CHEBI:58359"/>
        <dbReference type="ChEBI" id="CHEBI:78520"/>
        <dbReference type="ChEBI" id="CHEBI:78521"/>
        <dbReference type="ChEBI" id="CHEBI:456216"/>
        <dbReference type="EC" id="6.3.5.7"/>
    </reaction>
</comment>
<evidence type="ECO:0000256" key="10">
    <source>
        <dbReference type="HAMAP-Rule" id="MF_00120"/>
    </source>
</evidence>
<feature type="domain" description="Amidase" evidence="11">
    <location>
        <begin position="30"/>
        <end position="469"/>
    </location>
</feature>
<dbReference type="AlphaFoldDB" id="A0A0C1C388"/>
<dbReference type="PATRIC" id="fig|83552.4.peg.825"/>
<dbReference type="GO" id="GO:0005524">
    <property type="term" value="F:ATP binding"/>
    <property type="evidence" value="ECO:0007669"/>
    <property type="project" value="UniProtKB-KW"/>
</dbReference>
<feature type="active site" description="Acyl-ester intermediate" evidence="10">
    <location>
        <position position="182"/>
    </location>
</feature>
<keyword evidence="5 10" id="KW-0436">Ligase</keyword>
<name>A0A0C1C388_9BACT</name>
<comment type="subunit">
    <text evidence="2 10">Heterotrimer of A, B and C subunits.</text>
</comment>
<reference evidence="12 13" key="1">
    <citation type="journal article" date="2014" name="Mol. Biol. Evol.">
        <title>Massive expansion of Ubiquitination-related gene families within the Chlamydiae.</title>
        <authorList>
            <person name="Domman D."/>
            <person name="Collingro A."/>
            <person name="Lagkouvardos I."/>
            <person name="Gehre L."/>
            <person name="Weinmaier T."/>
            <person name="Rattei T."/>
            <person name="Subtil A."/>
            <person name="Horn M."/>
        </authorList>
    </citation>
    <scope>NUCLEOTIDE SEQUENCE [LARGE SCALE GENOMIC DNA]</scope>
    <source>
        <strain evidence="12 13">OEW1</strain>
    </source>
</reference>
<evidence type="ECO:0000256" key="2">
    <source>
        <dbReference type="ARBA" id="ARBA00011123"/>
    </source>
</evidence>
<feature type="active site" description="Charge relay system" evidence="10">
    <location>
        <position position="158"/>
    </location>
</feature>
<dbReference type="GO" id="GO:0030956">
    <property type="term" value="C:glutamyl-tRNA(Gln) amidotransferase complex"/>
    <property type="evidence" value="ECO:0007669"/>
    <property type="project" value="InterPro"/>
</dbReference>
<evidence type="ECO:0000256" key="8">
    <source>
        <dbReference type="ARBA" id="ARBA00022917"/>
    </source>
</evidence>
<evidence type="ECO:0000313" key="13">
    <source>
        <dbReference type="Proteomes" id="UP000031307"/>
    </source>
</evidence>
<protein>
    <recommendedName>
        <fullName evidence="4 10">Glutamyl-tRNA(Gln) amidotransferase subunit A</fullName>
        <shortName evidence="10">Glu-ADT subunit A</shortName>
        <ecNumber evidence="3 10">6.3.5.7</ecNumber>
    </recommendedName>
</protein>
<evidence type="ECO:0000256" key="1">
    <source>
        <dbReference type="ARBA" id="ARBA00008069"/>
    </source>
</evidence>
<evidence type="ECO:0000256" key="5">
    <source>
        <dbReference type="ARBA" id="ARBA00022598"/>
    </source>
</evidence>
<dbReference type="EMBL" id="JSAM01000050">
    <property type="protein sequence ID" value="KIA78001.1"/>
    <property type="molecule type" value="Genomic_DNA"/>
</dbReference>
<dbReference type="EC" id="6.3.5.7" evidence="3 10"/>
<evidence type="ECO:0000256" key="3">
    <source>
        <dbReference type="ARBA" id="ARBA00012739"/>
    </source>
</evidence>
<accession>A0A0C1C388</accession>
<feature type="active site" description="Charge relay system" evidence="10">
    <location>
        <position position="83"/>
    </location>
</feature>
<dbReference type="GO" id="GO:0016740">
    <property type="term" value="F:transferase activity"/>
    <property type="evidence" value="ECO:0007669"/>
    <property type="project" value="UniProtKB-KW"/>
</dbReference>
<comment type="caution">
    <text evidence="12">The sequence shown here is derived from an EMBL/GenBank/DDBJ whole genome shotgun (WGS) entry which is preliminary data.</text>
</comment>
<dbReference type="Gene3D" id="3.90.1300.10">
    <property type="entry name" value="Amidase signature (AS) domain"/>
    <property type="match status" value="1"/>
</dbReference>
<evidence type="ECO:0000313" key="12">
    <source>
        <dbReference type="EMBL" id="KIA78001.1"/>
    </source>
</evidence>
<dbReference type="GO" id="GO:0050567">
    <property type="term" value="F:glutaminyl-tRNA synthase (glutamine-hydrolyzing) activity"/>
    <property type="evidence" value="ECO:0007669"/>
    <property type="project" value="UniProtKB-UniRule"/>
</dbReference>
<evidence type="ECO:0000256" key="4">
    <source>
        <dbReference type="ARBA" id="ARBA00014428"/>
    </source>
</evidence>
<comment type="function">
    <text evidence="10">Allows the formation of correctly charged Gln-tRNA(Gln) through the transamidation of misacylated Glu-tRNA(Gln) in organisms which lack glutaminyl-tRNA synthetase. The reaction takes place in the presence of glutamine and ATP through an activated gamma-phospho-Glu-tRNA(Gln).</text>
</comment>
<dbReference type="HAMAP" id="MF_00120">
    <property type="entry name" value="GatA"/>
    <property type="match status" value="1"/>
</dbReference>
<sequence>MMRTIDMHHLSAIEIRDRFLRGEVSAIAIAQHFLSRIEQYDSQVGAFLSVLKDRVLRKAAELDRKKAAGEKLGKLAGIPIGIKDNIHIEGEITTCASKFLTNFKAPFSSTAVALLEQEDALLIGKTNLDEFAMGSSTENSALQKTFNPWNLKCIPGGSSGGSAAAVAARLCPIALGSDTGGSIRQPASLCGVVGFKPTYGRVSRYGLVAYGSSLDQIGPITTNTADAALIMEVLGQHCTKDSTSLSSATEDYLHHFDGNVKGMKIGVPRQFLEGLSAEPKEIFETSLAVFKDLGAEIVDVDLDILKYSLAVYYILATAEASTNLARFDGIRYGHRSAKAQTLDEVYELSKEEGFGSEVKRRIILGTYVLSAGFQDAYYRKAQKVRTLMLQKFKEAFQLCDLVATPVCPCAAFEAGAIKTPLEMYLEDIYTISSNLAGVPAISIPSGFTQDHKPLGLQLIGPQKHDVAVLHAANAFERVTNYHSFIPEFVK</sequence>
<comment type="similarity">
    <text evidence="1 10">Belongs to the amidase family. GatA subfamily.</text>
</comment>
<dbReference type="PANTHER" id="PTHR11895">
    <property type="entry name" value="TRANSAMIDASE"/>
    <property type="match status" value="1"/>
</dbReference>
<dbReference type="SUPFAM" id="SSF75304">
    <property type="entry name" value="Amidase signature (AS) enzymes"/>
    <property type="match status" value="1"/>
</dbReference>
<dbReference type="InterPro" id="IPR000120">
    <property type="entry name" value="Amidase"/>
</dbReference>
<keyword evidence="6 10" id="KW-0547">Nucleotide-binding</keyword>
<evidence type="ECO:0000256" key="7">
    <source>
        <dbReference type="ARBA" id="ARBA00022840"/>
    </source>
</evidence>
<evidence type="ECO:0000256" key="9">
    <source>
        <dbReference type="ARBA" id="ARBA00047407"/>
    </source>
</evidence>
<dbReference type="NCBIfam" id="TIGR00132">
    <property type="entry name" value="gatA"/>
    <property type="match status" value="1"/>
</dbReference>
<organism evidence="12 13">
    <name type="scientific">Parachlamydia acanthamoebae</name>
    <dbReference type="NCBI Taxonomy" id="83552"/>
    <lineage>
        <taxon>Bacteria</taxon>
        <taxon>Pseudomonadati</taxon>
        <taxon>Chlamydiota</taxon>
        <taxon>Chlamydiia</taxon>
        <taxon>Parachlamydiales</taxon>
        <taxon>Parachlamydiaceae</taxon>
        <taxon>Parachlamydia</taxon>
    </lineage>
</organism>
<proteinExistence type="inferred from homology"/>
<keyword evidence="8 10" id="KW-0648">Protein biosynthesis</keyword>
<evidence type="ECO:0000256" key="6">
    <source>
        <dbReference type="ARBA" id="ARBA00022741"/>
    </source>
</evidence>
<dbReference type="InterPro" id="IPR036928">
    <property type="entry name" value="AS_sf"/>
</dbReference>
<dbReference type="InterPro" id="IPR020556">
    <property type="entry name" value="Amidase_CS"/>
</dbReference>
<dbReference type="Pfam" id="PF01425">
    <property type="entry name" value="Amidase"/>
    <property type="match status" value="1"/>
</dbReference>
<dbReference type="GO" id="GO:0006412">
    <property type="term" value="P:translation"/>
    <property type="evidence" value="ECO:0007669"/>
    <property type="project" value="UniProtKB-UniRule"/>
</dbReference>
<dbReference type="PANTHER" id="PTHR11895:SF151">
    <property type="entry name" value="GLUTAMYL-TRNA(GLN) AMIDOTRANSFERASE SUBUNIT A"/>
    <property type="match status" value="1"/>
</dbReference>
<dbReference type="PROSITE" id="PS00571">
    <property type="entry name" value="AMIDASES"/>
    <property type="match status" value="1"/>
</dbReference>
<gene>
    <name evidence="10 12" type="primary">gatA</name>
    <name evidence="12" type="ORF">DB43_FF00200</name>
</gene>
<evidence type="ECO:0000259" key="11">
    <source>
        <dbReference type="Pfam" id="PF01425"/>
    </source>
</evidence>
<dbReference type="Proteomes" id="UP000031307">
    <property type="component" value="Unassembled WGS sequence"/>
</dbReference>
<dbReference type="InterPro" id="IPR023631">
    <property type="entry name" value="Amidase_dom"/>
</dbReference>